<dbReference type="SMART" id="SM00865">
    <property type="entry name" value="Tubulin_C"/>
    <property type="match status" value="1"/>
</dbReference>
<evidence type="ECO:0000313" key="15">
    <source>
        <dbReference type="Proteomes" id="UP000750197"/>
    </source>
</evidence>
<dbReference type="Proteomes" id="UP000716004">
    <property type="component" value="Unassembled WGS sequence"/>
</dbReference>
<evidence type="ECO:0000256" key="1">
    <source>
        <dbReference type="ARBA" id="ARBA00009690"/>
    </source>
</evidence>
<dbReference type="InterPro" id="IPR037103">
    <property type="entry name" value="Tubulin/FtsZ-like_C"/>
</dbReference>
<feature type="binding site" evidence="8">
    <location>
        <position position="175"/>
    </location>
    <ligand>
        <name>GTP</name>
        <dbReference type="ChEBI" id="CHEBI:37565"/>
    </ligand>
</feature>
<evidence type="ECO:0000256" key="5">
    <source>
        <dbReference type="ARBA" id="ARBA00023134"/>
    </source>
</evidence>
<feature type="domain" description="Tubulin/FtsZ 2-layer sandwich" evidence="12">
    <location>
        <begin position="238"/>
        <end position="355"/>
    </location>
</feature>
<dbReference type="SUPFAM" id="SSF55307">
    <property type="entry name" value="Tubulin C-terminal domain-like"/>
    <property type="match status" value="1"/>
</dbReference>
<dbReference type="GO" id="GO:0032153">
    <property type="term" value="C:cell division site"/>
    <property type="evidence" value="ECO:0007669"/>
    <property type="project" value="UniProtKB-UniRule"/>
</dbReference>
<dbReference type="GO" id="GO:0051258">
    <property type="term" value="P:protein polymerization"/>
    <property type="evidence" value="ECO:0007669"/>
    <property type="project" value="UniProtKB-UniRule"/>
</dbReference>
<feature type="domain" description="Tubulin/FtsZ GTPase" evidence="11">
    <location>
        <begin position="45"/>
        <end position="236"/>
    </location>
</feature>
<dbReference type="GO" id="GO:0043093">
    <property type="term" value="P:FtsZ-dependent cytokinesis"/>
    <property type="evidence" value="ECO:0007669"/>
    <property type="project" value="UniProtKB-UniRule"/>
</dbReference>
<dbReference type="Pfam" id="PF00091">
    <property type="entry name" value="Tubulin"/>
    <property type="match status" value="1"/>
</dbReference>
<evidence type="ECO:0000256" key="2">
    <source>
        <dbReference type="ARBA" id="ARBA00022490"/>
    </source>
</evidence>
<dbReference type="Gene3D" id="3.40.50.1440">
    <property type="entry name" value="Tubulin/FtsZ, GTPase domain"/>
    <property type="match status" value="1"/>
</dbReference>
<evidence type="ECO:0000256" key="8">
    <source>
        <dbReference type="HAMAP-Rule" id="MF_00909"/>
    </source>
</evidence>
<dbReference type="Proteomes" id="UP000750197">
    <property type="component" value="Unassembled WGS sequence"/>
</dbReference>
<feature type="binding site" evidence="8">
    <location>
        <position position="218"/>
    </location>
    <ligand>
        <name>GTP</name>
        <dbReference type="ChEBI" id="CHEBI:37565"/>
    </ligand>
</feature>
<evidence type="ECO:0000256" key="3">
    <source>
        <dbReference type="ARBA" id="ARBA00022618"/>
    </source>
</evidence>
<dbReference type="NCBIfam" id="TIGR00065">
    <property type="entry name" value="ftsZ"/>
    <property type="match status" value="1"/>
</dbReference>
<keyword evidence="5 8" id="KW-0342">GTP-binding</keyword>
<dbReference type="GO" id="GO:0003924">
    <property type="term" value="F:GTPase activity"/>
    <property type="evidence" value="ECO:0007669"/>
    <property type="project" value="UniProtKB-UniRule"/>
</dbReference>
<dbReference type="InterPro" id="IPR008280">
    <property type="entry name" value="Tub_FtsZ_C"/>
</dbReference>
<keyword evidence="4 8" id="KW-0547">Nucleotide-binding</keyword>
<keyword evidence="6 8" id="KW-0717">Septation</keyword>
<dbReference type="PRINTS" id="PR00423">
    <property type="entry name" value="CELLDVISFTSZ"/>
</dbReference>
<keyword evidence="7 8" id="KW-0131">Cell cycle</keyword>
<evidence type="ECO:0000259" key="12">
    <source>
        <dbReference type="SMART" id="SM00865"/>
    </source>
</evidence>
<dbReference type="InterPro" id="IPR024757">
    <property type="entry name" value="FtsZ_C"/>
</dbReference>
<accession>A0A8J7YXV3</accession>
<protein>
    <recommendedName>
        <fullName evidence="8 9">Cell division protein FtsZ</fullName>
    </recommendedName>
</protein>
<evidence type="ECO:0000313" key="14">
    <source>
        <dbReference type="EMBL" id="MBX8644869.1"/>
    </source>
</evidence>
<evidence type="ECO:0000259" key="11">
    <source>
        <dbReference type="SMART" id="SM00864"/>
    </source>
</evidence>
<dbReference type="SUPFAM" id="SSF52490">
    <property type="entry name" value="Tubulin nucleotide-binding domain-like"/>
    <property type="match status" value="1"/>
</dbReference>
<dbReference type="PROSITE" id="PS01134">
    <property type="entry name" value="FTSZ_1"/>
    <property type="match status" value="1"/>
</dbReference>
<dbReference type="Pfam" id="PF12327">
    <property type="entry name" value="FtsZ_C"/>
    <property type="match status" value="1"/>
</dbReference>
<dbReference type="SMART" id="SM00864">
    <property type="entry name" value="Tubulin"/>
    <property type="match status" value="1"/>
</dbReference>
<dbReference type="EMBL" id="JAGVSJ010000018">
    <property type="protein sequence ID" value="MBX8632222.1"/>
    <property type="molecule type" value="Genomic_DNA"/>
</dbReference>
<evidence type="ECO:0000256" key="7">
    <source>
        <dbReference type="ARBA" id="ARBA00023306"/>
    </source>
</evidence>
<evidence type="ECO:0000256" key="6">
    <source>
        <dbReference type="ARBA" id="ARBA00023210"/>
    </source>
</evidence>
<dbReference type="InterPro" id="IPR000158">
    <property type="entry name" value="Cell_div_FtsZ"/>
</dbReference>
<dbReference type="InterPro" id="IPR003008">
    <property type="entry name" value="Tubulin_FtsZ_GTPase"/>
</dbReference>
<dbReference type="FunFam" id="3.40.50.1440:FF:000023">
    <property type="entry name" value="Cell division protein FtsZ"/>
    <property type="match status" value="1"/>
</dbReference>
<evidence type="ECO:0000256" key="4">
    <source>
        <dbReference type="ARBA" id="ARBA00022741"/>
    </source>
</evidence>
<comment type="caution">
    <text evidence="14">The sequence shown here is derived from an EMBL/GenBank/DDBJ whole genome shotgun (WGS) entry which is preliminary data.</text>
</comment>
<evidence type="ECO:0000256" key="9">
    <source>
        <dbReference type="NCBIfam" id="TIGR00065"/>
    </source>
</evidence>
<sequence>MKSLVNDALSRASVEETDSVPSYSEESYSAEDDELIKILSGLRTNIKIIGCGGGGTNTIDRLVETGITGAEMYAANTDAQHLLIIRSPHKILLGRRSTRGLGAGALPQVGEEAAREAEDDIRKSIQGADIVFITAGLGGGTGTGAAPFIAQLAKEMGALTIAICTSPFKAEGAIRAENAEWGLERLRNVADTVIVIPNDKLLELVPRLSLNAAFKVADEVLVRSIKGITEVITKPGLVNLDFNDLKTIMKGGGVAMIGLGEGEGEERANDAVNEAINSPLIDVDISGANGALVNVVGGNDMTVSEAEKVAEMIQTKISPSARIIWGAAIDPTLEKKMRVMVVLTGVKSKHILGPADNVQTKSIDMDFIK</sequence>
<dbReference type="GO" id="GO:0005525">
    <property type="term" value="F:GTP binding"/>
    <property type="evidence" value="ECO:0007669"/>
    <property type="project" value="UniProtKB-UniRule"/>
</dbReference>
<comment type="subcellular location">
    <subcellularLocation>
        <location evidence="8">Cytoplasm</location>
    </subcellularLocation>
    <text evidence="8">Assembles at midcell at the inner surface of the cytoplasmic membrane.</text>
</comment>
<comment type="similarity">
    <text evidence="1 8 10">Belongs to the FtsZ family.</text>
</comment>
<gene>
    <name evidence="8 14" type="primary">ftsZ</name>
    <name evidence="13" type="ORF">J9259_06875</name>
    <name evidence="14" type="ORF">KIY12_09165</name>
</gene>
<dbReference type="Gene3D" id="3.30.1330.20">
    <property type="entry name" value="Tubulin/FtsZ, C-terminal domain"/>
    <property type="match status" value="1"/>
</dbReference>
<proteinExistence type="inferred from homology"/>
<dbReference type="PANTHER" id="PTHR30314:SF3">
    <property type="entry name" value="MITOCHONDRIAL DIVISION PROTEIN FSZA"/>
    <property type="match status" value="1"/>
</dbReference>
<evidence type="ECO:0000313" key="13">
    <source>
        <dbReference type="EMBL" id="MBX8632222.1"/>
    </source>
</evidence>
<dbReference type="InterPro" id="IPR045061">
    <property type="entry name" value="FtsZ/CetZ"/>
</dbReference>
<feature type="binding site" evidence="8">
    <location>
        <begin position="53"/>
        <end position="57"/>
    </location>
    <ligand>
        <name>GTP</name>
        <dbReference type="ChEBI" id="CHEBI:37565"/>
    </ligand>
</feature>
<dbReference type="AlphaFoldDB" id="A0A8J7YXV3"/>
<feature type="binding site" evidence="8">
    <location>
        <position position="171"/>
    </location>
    <ligand>
        <name>GTP</name>
        <dbReference type="ChEBI" id="CHEBI:37565"/>
    </ligand>
</feature>
<comment type="subunit">
    <text evidence="8">Homodimer. Polymerizes to form a dynamic ring structure in a strictly GTP-dependent manner. Interacts directly with several other division proteins.</text>
</comment>
<dbReference type="EMBL" id="JAHEAC010000114">
    <property type="protein sequence ID" value="MBX8644869.1"/>
    <property type="molecule type" value="Genomic_DNA"/>
</dbReference>
<organism evidence="14 15">
    <name type="scientific">Candidatus Sysuiplasma superficiale</name>
    <dbReference type="NCBI Taxonomy" id="2823368"/>
    <lineage>
        <taxon>Archaea</taxon>
        <taxon>Methanobacteriati</taxon>
        <taxon>Thermoplasmatota</taxon>
        <taxon>Thermoplasmata</taxon>
        <taxon>Candidatus Sysuiplasmatales</taxon>
        <taxon>Candidatus Sysuiplasmataceae</taxon>
        <taxon>Candidatus Sysuiplasma</taxon>
    </lineage>
</organism>
<name>A0A8J7YXV3_9ARCH</name>
<dbReference type="InterPro" id="IPR018316">
    <property type="entry name" value="Tubulin/FtsZ_2-layer-sand-dom"/>
</dbReference>
<keyword evidence="2 8" id="KW-0963">Cytoplasm</keyword>
<reference evidence="14" key="1">
    <citation type="submission" date="2021-05" db="EMBL/GenBank/DDBJ databases">
        <title>Genomic insights into ecological role and evolution of a novel Thermoplasmata order Candidatus Sysuiplasmatales.</title>
        <authorList>
            <person name="Yuan Y."/>
        </authorList>
    </citation>
    <scope>NUCLEOTIDE SEQUENCE</scope>
    <source>
        <strain evidence="14">TUT19-bin139</strain>
        <strain evidence="13">YP2-bin.285</strain>
    </source>
</reference>
<comment type="function">
    <text evidence="8">Essential cell division protein that forms a contractile ring structure (Z ring) at the future cell division site. The regulation of the ring assembly controls the timing and the location of cell division. One of the functions of the FtsZ ring is to recruit other cell division proteins to the septum to produce a new cell wall between the dividing cells. Binds GTP and shows GTPase activity.</text>
</comment>
<dbReference type="PROSITE" id="PS01135">
    <property type="entry name" value="FTSZ_2"/>
    <property type="match status" value="1"/>
</dbReference>
<dbReference type="InterPro" id="IPR036525">
    <property type="entry name" value="Tubulin/FtsZ_GTPase_sf"/>
</dbReference>
<dbReference type="CDD" id="cd02201">
    <property type="entry name" value="FtsZ_type1"/>
    <property type="match status" value="1"/>
</dbReference>
<dbReference type="HAMAP" id="MF_00909">
    <property type="entry name" value="FtsZ"/>
    <property type="match status" value="1"/>
</dbReference>
<feature type="binding site" evidence="8">
    <location>
        <begin position="140"/>
        <end position="142"/>
    </location>
    <ligand>
        <name>GTP</name>
        <dbReference type="ChEBI" id="CHEBI:37565"/>
    </ligand>
</feature>
<dbReference type="InterPro" id="IPR020805">
    <property type="entry name" value="Cell_div_FtsZ_CS"/>
</dbReference>
<dbReference type="GO" id="GO:0005737">
    <property type="term" value="C:cytoplasm"/>
    <property type="evidence" value="ECO:0007669"/>
    <property type="project" value="UniProtKB-SubCell"/>
</dbReference>
<evidence type="ECO:0000256" key="10">
    <source>
        <dbReference type="RuleBase" id="RU003360"/>
    </source>
</evidence>
<keyword evidence="3 8" id="KW-0132">Cell division</keyword>
<dbReference type="PANTHER" id="PTHR30314">
    <property type="entry name" value="CELL DIVISION PROTEIN FTSZ-RELATED"/>
    <property type="match status" value="1"/>
</dbReference>